<gene>
    <name evidence="1" type="ORF">ATZ33_16660</name>
    <name evidence="2" type="ORF">RV15_GL000344</name>
</gene>
<keyword evidence="3" id="KW-1185">Reference proteome</keyword>
<dbReference type="RefSeq" id="WP_071877685.1">
    <property type="nucleotide sequence ID" value="NZ_JXLC01000010.1"/>
</dbReference>
<organism evidence="2 4">
    <name type="scientific">Enterococcus silesiacus</name>
    <dbReference type="NCBI Taxonomy" id="332949"/>
    <lineage>
        <taxon>Bacteria</taxon>
        <taxon>Bacillati</taxon>
        <taxon>Bacillota</taxon>
        <taxon>Bacilli</taxon>
        <taxon>Lactobacillales</taxon>
        <taxon>Enterococcaceae</taxon>
        <taxon>Enterococcus</taxon>
    </lineage>
</organism>
<dbReference type="OrthoDB" id="2058406at2"/>
<accession>A0A0S3KF76</accession>
<evidence type="ECO:0000313" key="1">
    <source>
        <dbReference type="EMBL" id="ALS02951.1"/>
    </source>
</evidence>
<evidence type="ECO:0000313" key="2">
    <source>
        <dbReference type="EMBL" id="OJG91904.1"/>
    </source>
</evidence>
<name>A0A0S3KF76_9ENTE</name>
<dbReference type="Proteomes" id="UP000065511">
    <property type="component" value="Chromosome"/>
</dbReference>
<reference evidence="2 4" key="1">
    <citation type="submission" date="2014-12" db="EMBL/GenBank/DDBJ databases">
        <title>Draft genome sequences of 29 type strains of Enterococci.</title>
        <authorList>
            <person name="Zhong Z."/>
            <person name="Sun Z."/>
            <person name="Liu W."/>
            <person name="Zhang W."/>
            <person name="Zhang H."/>
        </authorList>
    </citation>
    <scope>NUCLEOTIDE SEQUENCE [LARGE SCALE GENOMIC DNA]</scope>
    <source>
        <strain evidence="2 4">DSM 22801</strain>
    </source>
</reference>
<dbReference type="AlphaFoldDB" id="A0A0S3KF76"/>
<sequence>MGTKKNKRTKIRYSKKWLLIVLFLALVLVIGTLLRDVYAANKSIDEEVNNFRLNDLKGTIKETFTSSKDLKIDTPITKNVAITNDQNQDMFIRVLVLPTIIVTSSGGEDLVLPAKFKGEHAQMEIPFDTANWIDGEDGYFYYIKKLKKNETSSSLFKQVTIVSKNLDQQYLNAEVKIEIKLEGVNSTAYAYRDAWWQGTSPTQDPRKKIDDHLKLQI</sequence>
<reference evidence="1 3" key="2">
    <citation type="submission" date="2015-12" db="EMBL/GenBank/DDBJ databases">
        <authorList>
            <person name="Lauer A."/>
            <person name="Humrighouse B."/>
            <person name="Loparev V."/>
            <person name="Shewmaker P.L."/>
            <person name="Whitney A.M."/>
            <person name="McLaughlin R.W."/>
        </authorList>
    </citation>
    <scope>NUCLEOTIDE SEQUENCE [LARGE SCALE GENOMIC DNA]</scope>
    <source>
        <strain evidence="1 3">LMG 23085</strain>
    </source>
</reference>
<evidence type="ECO:0000313" key="4">
    <source>
        <dbReference type="Proteomes" id="UP000183039"/>
    </source>
</evidence>
<protein>
    <recommendedName>
        <fullName evidence="5">Alternate signal-mediated exported protein</fullName>
    </recommendedName>
</protein>
<evidence type="ECO:0000313" key="3">
    <source>
        <dbReference type="Proteomes" id="UP000065511"/>
    </source>
</evidence>
<proteinExistence type="predicted"/>
<dbReference type="KEGG" id="ess:ATZ33_16660"/>
<dbReference type="Proteomes" id="UP000183039">
    <property type="component" value="Unassembled WGS sequence"/>
</dbReference>
<dbReference type="EMBL" id="JXLC01000010">
    <property type="protein sequence ID" value="OJG91904.1"/>
    <property type="molecule type" value="Genomic_DNA"/>
</dbReference>
<evidence type="ECO:0008006" key="5">
    <source>
        <dbReference type="Google" id="ProtNLM"/>
    </source>
</evidence>
<dbReference type="EMBL" id="CP013614">
    <property type="protein sequence ID" value="ALS02951.1"/>
    <property type="molecule type" value="Genomic_DNA"/>
</dbReference>